<dbReference type="Proteomes" id="UP000234323">
    <property type="component" value="Unassembled WGS sequence"/>
</dbReference>
<accession>A0A2I1H2R4</accession>
<dbReference type="AlphaFoldDB" id="A0A2I1H2R4"/>
<evidence type="ECO:0000313" key="2">
    <source>
        <dbReference type="Proteomes" id="UP000234323"/>
    </source>
</evidence>
<protein>
    <submittedName>
        <fullName evidence="1">Uncharacterized protein</fullName>
    </submittedName>
</protein>
<reference evidence="1 2" key="1">
    <citation type="submission" date="2015-10" db="EMBL/GenBank/DDBJ databases">
        <title>Genome analyses suggest a sexual origin of heterokaryosis in a supposedly ancient asexual fungus.</title>
        <authorList>
            <person name="Ropars J."/>
            <person name="Sedzielewska K."/>
            <person name="Noel J."/>
            <person name="Charron P."/>
            <person name="Farinelli L."/>
            <person name="Marton T."/>
            <person name="Kruger M."/>
            <person name="Pelin A."/>
            <person name="Brachmann A."/>
            <person name="Corradi N."/>
        </authorList>
    </citation>
    <scope>NUCLEOTIDE SEQUENCE [LARGE SCALE GENOMIC DNA]</scope>
    <source>
        <strain evidence="1 2">A4</strain>
    </source>
</reference>
<gene>
    <name evidence="1" type="ORF">RhiirA4_471179</name>
</gene>
<evidence type="ECO:0000313" key="1">
    <source>
        <dbReference type="EMBL" id="PKY53131.1"/>
    </source>
</evidence>
<comment type="caution">
    <text evidence="1">The sequence shown here is derived from an EMBL/GenBank/DDBJ whole genome shotgun (WGS) entry which is preliminary data.</text>
</comment>
<proteinExistence type="predicted"/>
<keyword evidence="2" id="KW-1185">Reference proteome</keyword>
<sequence length="88" mass="9987">MPENLVWCTCQICSLEKEGGSWKSKGSKVMLAYIQWTSPVNEDDVGVKTFRRTGAYEFVDASAIDHCVGFIEIDKLFYIIDKEVDSDE</sequence>
<organism evidence="1 2">
    <name type="scientific">Rhizophagus irregularis</name>
    <dbReference type="NCBI Taxonomy" id="588596"/>
    <lineage>
        <taxon>Eukaryota</taxon>
        <taxon>Fungi</taxon>
        <taxon>Fungi incertae sedis</taxon>
        <taxon>Mucoromycota</taxon>
        <taxon>Glomeromycotina</taxon>
        <taxon>Glomeromycetes</taxon>
        <taxon>Glomerales</taxon>
        <taxon>Glomeraceae</taxon>
        <taxon>Rhizophagus</taxon>
    </lineage>
</organism>
<dbReference type="EMBL" id="LLXI01001333">
    <property type="protein sequence ID" value="PKY53131.1"/>
    <property type="molecule type" value="Genomic_DNA"/>
</dbReference>
<name>A0A2I1H2R4_9GLOM</name>